<accession>B1AX35</accession>
<evidence type="ECO:0000313" key="2">
    <source>
        <dbReference type="Ensembl" id="ENSMUSP00000109232.2"/>
    </source>
</evidence>
<evidence type="ECO:0000313" key="3">
    <source>
        <dbReference type="MGI" id="MGI:1922693"/>
    </source>
</evidence>
<reference evidence="2" key="4">
    <citation type="submission" date="2025-09" db="UniProtKB">
        <authorList>
            <consortium name="Ensembl"/>
        </authorList>
    </citation>
    <scope>IDENTIFICATION</scope>
    <source>
        <strain evidence="2">C57BL/6J</strain>
    </source>
</reference>
<dbReference type="ProteomicsDB" id="365231"/>
<dbReference type="Ensembl" id="ENSMUST00000113602.2">
    <property type="protein sequence ID" value="ENSMUSP00000109232.2"/>
    <property type="gene ID" value="ENSMUSG00000079476.2"/>
</dbReference>
<proteinExistence type="predicted"/>
<reference evidence="2 4" key="1">
    <citation type="journal article" date="2009" name="PLoS Biol.">
        <title>Lineage-specific biology revealed by a finished genome assembly of the mouse.</title>
        <authorList>
            <consortium name="Mouse Genome Sequencing Consortium"/>
            <person name="Church D.M."/>
            <person name="Goodstadt L."/>
            <person name="Hillier L.W."/>
            <person name="Zody M.C."/>
            <person name="Goldstein S."/>
            <person name="She X."/>
            <person name="Bult C.J."/>
            <person name="Agarwala R."/>
            <person name="Cherry J.L."/>
            <person name="DiCuccio M."/>
            <person name="Hlavina W."/>
            <person name="Kapustin Y."/>
            <person name="Meric P."/>
            <person name="Maglott D."/>
            <person name="Birtle Z."/>
            <person name="Marques A.C."/>
            <person name="Graves T."/>
            <person name="Zhou S."/>
            <person name="Teague B."/>
            <person name="Potamousis K."/>
            <person name="Churas C."/>
            <person name="Place M."/>
            <person name="Herschleb J."/>
            <person name="Runnheim R."/>
            <person name="Forrest D."/>
            <person name="Amos-Landgraf J."/>
            <person name="Schwartz D.C."/>
            <person name="Cheng Z."/>
            <person name="Lindblad-Toh K."/>
            <person name="Eichler E.E."/>
            <person name="Ponting C.P."/>
        </authorList>
    </citation>
    <scope>NUCLEOTIDE SEQUENCE [LARGE SCALE GENOMIC DNA]</scope>
    <source>
        <strain evidence="2 4">C57BL/6J</strain>
    </source>
</reference>
<dbReference type="GeneTree" id="ENSGT00410000029400"/>
<reference evidence="2" key="3">
    <citation type="submission" date="2025-08" db="UniProtKB">
        <authorList>
            <consortium name="Ensembl"/>
        </authorList>
    </citation>
    <scope>IDENTIFICATION</scope>
    <source>
        <strain evidence="2">C57BL/6J</strain>
    </source>
</reference>
<dbReference type="AlphaFoldDB" id="B1AX35"/>
<dbReference type="STRING" id="10090.ENSMUSP00000109232"/>
<name>B1AX35_MOUSE</name>
<reference evidence="2 4" key="2">
    <citation type="journal article" date="2011" name="PLoS Biol.">
        <title>Modernizing reference genome assemblies.</title>
        <authorList>
            <person name="Church D.M."/>
            <person name="Schneider V.A."/>
            <person name="Graves T."/>
            <person name="Auger K."/>
            <person name="Cunningham F."/>
            <person name="Bouk N."/>
            <person name="Chen H.C."/>
            <person name="Agarwala R."/>
            <person name="McLaren W.M."/>
            <person name="Ritchie G.R."/>
            <person name="Albracht D."/>
            <person name="Kremitzki M."/>
            <person name="Rock S."/>
            <person name="Kotkiewicz H."/>
            <person name="Kremitzki C."/>
            <person name="Wollam A."/>
            <person name="Trani L."/>
            <person name="Fulton L."/>
            <person name="Fulton R."/>
            <person name="Matthews L."/>
            <person name="Whitehead S."/>
            <person name="Chow W."/>
            <person name="Torrance J."/>
            <person name="Dunn M."/>
            <person name="Harden G."/>
            <person name="Threadgold G."/>
            <person name="Wood J."/>
            <person name="Collins J."/>
            <person name="Heath P."/>
            <person name="Griffiths G."/>
            <person name="Pelan S."/>
            <person name="Grafham D."/>
            <person name="Eichler E.E."/>
            <person name="Weinstock G."/>
            <person name="Mardis E.R."/>
            <person name="Wilson R.K."/>
            <person name="Howe K."/>
            <person name="Flicek P."/>
            <person name="Hubbard T."/>
        </authorList>
    </citation>
    <scope>NUCLEOTIDE SEQUENCE [LARGE SCALE GENOMIC DNA]</scope>
    <source>
        <strain evidence="2 4">C57BL/6J</strain>
    </source>
</reference>
<keyword evidence="4" id="KW-1185">Reference proteome</keyword>
<feature type="region of interest" description="Disordered" evidence="1">
    <location>
        <begin position="69"/>
        <end position="88"/>
    </location>
</feature>
<dbReference type="Bgee" id="ENSMUSG00000079476">
    <property type="expression patterns" value="Expressed in placenta labyrinth and 15 other cell types or tissues"/>
</dbReference>
<dbReference type="OMA" id="KFFRRVH"/>
<dbReference type="MGI" id="MGI:1922693">
    <property type="gene designation" value="Fam236e"/>
</dbReference>
<dbReference type="UCSC" id="uc009tzf.1">
    <property type="organism name" value="mouse"/>
</dbReference>
<dbReference type="RNAct" id="B1AX35">
    <property type="molecule type" value="protein"/>
</dbReference>
<protein>
    <submittedName>
        <fullName evidence="2">Family with sequence similarity 236, member E</fullName>
    </submittedName>
</protein>
<feature type="region of interest" description="Disordered" evidence="1">
    <location>
        <begin position="30"/>
        <end position="52"/>
    </location>
</feature>
<dbReference type="InParanoid" id="B1AX35"/>
<organism evidence="2 4">
    <name type="scientific">Mus musculus</name>
    <name type="common">Mouse</name>
    <dbReference type="NCBI Taxonomy" id="10090"/>
    <lineage>
        <taxon>Eukaryota</taxon>
        <taxon>Metazoa</taxon>
        <taxon>Chordata</taxon>
        <taxon>Craniata</taxon>
        <taxon>Vertebrata</taxon>
        <taxon>Euteleostomi</taxon>
        <taxon>Mammalia</taxon>
        <taxon>Eutheria</taxon>
        <taxon>Euarchontoglires</taxon>
        <taxon>Glires</taxon>
        <taxon>Rodentia</taxon>
        <taxon>Myomorpha</taxon>
        <taxon>Muroidea</taxon>
        <taxon>Muridae</taxon>
        <taxon>Murinae</taxon>
        <taxon>Mus</taxon>
        <taxon>Mus</taxon>
    </lineage>
</organism>
<dbReference type="eggNOG" id="ENOG502TKS7">
    <property type="taxonomic scope" value="Eukaryota"/>
</dbReference>
<dbReference type="VEuPathDB" id="HostDB:ENSMUSG00000079476"/>
<dbReference type="OrthoDB" id="9538021at2759"/>
<evidence type="ECO:0000313" key="4">
    <source>
        <dbReference type="Proteomes" id="UP000000589"/>
    </source>
</evidence>
<gene>
    <name evidence="2 3" type="primary">Fam236e</name>
    <name evidence="3" type="synonym">1700011M02Rik</name>
    <name evidence="3" type="synonym">Gm9112</name>
</gene>
<dbReference type="HOGENOM" id="CLU_2670462_0_0_1"/>
<dbReference type="AGR" id="MGI:1922693"/>
<dbReference type="Proteomes" id="UP000000589">
    <property type="component" value="Chromosome X"/>
</dbReference>
<dbReference type="PaxDb" id="10090-ENSMUSP00000109232"/>
<sequence length="88" mass="10076">MNLVPYFPPPGQNVRNIIHYTQDSVTFAHTMENSSSSPRETREPAPSARSWRGRFQRALARVSKFFRRGCQSTRGGDHWNPRHGGHAQ</sequence>
<evidence type="ECO:0000256" key="1">
    <source>
        <dbReference type="SAM" id="MobiDB-lite"/>
    </source>
</evidence>